<protein>
    <recommendedName>
        <fullName evidence="4">Cleavage stimulation factor 50 kDa subunit</fullName>
    </recommendedName>
</protein>
<dbReference type="Gene3D" id="2.130.10.10">
    <property type="entry name" value="YVTN repeat-like/Quinoprotein amine dehydrogenase"/>
    <property type="match status" value="2"/>
</dbReference>
<reference evidence="6 7" key="1">
    <citation type="journal article" date="2024" name="G3 (Bethesda)">
        <title>Genome assembly of Hibiscus sabdariffa L. provides insights into metabolisms of medicinal natural products.</title>
        <authorList>
            <person name="Kim T."/>
        </authorList>
    </citation>
    <scope>NUCLEOTIDE SEQUENCE [LARGE SCALE GENOMIC DNA]</scope>
    <source>
        <strain evidence="6">TK-2024</strain>
        <tissue evidence="6">Old leaves</tissue>
    </source>
</reference>
<evidence type="ECO:0000256" key="1">
    <source>
        <dbReference type="ARBA" id="ARBA00004123"/>
    </source>
</evidence>
<comment type="subcellular location">
    <subcellularLocation>
        <location evidence="1">Nucleus</location>
    </subcellularLocation>
</comment>
<evidence type="ECO:0000313" key="7">
    <source>
        <dbReference type="Proteomes" id="UP001472677"/>
    </source>
</evidence>
<evidence type="ECO:0000256" key="4">
    <source>
        <dbReference type="ARBA" id="ARBA00029851"/>
    </source>
</evidence>
<dbReference type="SMART" id="SM00320">
    <property type="entry name" value="WD40"/>
    <property type="match status" value="5"/>
</dbReference>
<dbReference type="Proteomes" id="UP001472677">
    <property type="component" value="Unassembled WGS sequence"/>
</dbReference>
<gene>
    <name evidence="6" type="ORF">V6N12_067121</name>
</gene>
<comment type="caution">
    <text evidence="6">The sequence shown here is derived from an EMBL/GenBank/DDBJ whole genome shotgun (WGS) entry which is preliminary data.</text>
</comment>
<dbReference type="SUPFAM" id="SSF50978">
    <property type="entry name" value="WD40 repeat-like"/>
    <property type="match status" value="1"/>
</dbReference>
<evidence type="ECO:0000313" key="6">
    <source>
        <dbReference type="EMBL" id="KAK8490900.1"/>
    </source>
</evidence>
<keyword evidence="2" id="KW-0507">mRNA processing</keyword>
<feature type="repeat" description="WD" evidence="5">
    <location>
        <begin position="183"/>
        <end position="224"/>
    </location>
</feature>
<evidence type="ECO:0000256" key="3">
    <source>
        <dbReference type="ARBA" id="ARBA00023242"/>
    </source>
</evidence>
<dbReference type="InterPro" id="IPR044633">
    <property type="entry name" value="CstF1-like"/>
</dbReference>
<keyword evidence="7" id="KW-1185">Reference proteome</keyword>
<dbReference type="InterPro" id="IPR036322">
    <property type="entry name" value="WD40_repeat_dom_sf"/>
</dbReference>
<dbReference type="PANTHER" id="PTHR44133:SF2">
    <property type="entry name" value="CLEAVAGE STIMULATION FACTOR SUBUNIT 1"/>
    <property type="match status" value="1"/>
</dbReference>
<evidence type="ECO:0000256" key="2">
    <source>
        <dbReference type="ARBA" id="ARBA00022664"/>
    </source>
</evidence>
<dbReference type="InterPro" id="IPR015943">
    <property type="entry name" value="WD40/YVTN_repeat-like_dom_sf"/>
</dbReference>
<dbReference type="PROSITE" id="PS50082">
    <property type="entry name" value="WD_REPEATS_2"/>
    <property type="match status" value="2"/>
</dbReference>
<dbReference type="PANTHER" id="PTHR44133">
    <property type="entry name" value="CLEAVAGE STIMULATION FACTOR SUBUNIT 1"/>
    <property type="match status" value="1"/>
</dbReference>
<evidence type="ECO:0000256" key="5">
    <source>
        <dbReference type="PROSITE-ProRule" id="PRU00221"/>
    </source>
</evidence>
<name>A0ABR2ACL6_9ROSI</name>
<proteinExistence type="predicted"/>
<accession>A0ABR2ACL6</accession>
<dbReference type="InterPro" id="IPR001680">
    <property type="entry name" value="WD40_rpt"/>
</dbReference>
<dbReference type="PROSITE" id="PS50294">
    <property type="entry name" value="WD_REPEATS_REGION"/>
    <property type="match status" value="2"/>
</dbReference>
<keyword evidence="3" id="KW-0539">Nucleus</keyword>
<dbReference type="Pfam" id="PF00400">
    <property type="entry name" value="WD40"/>
    <property type="match status" value="5"/>
</dbReference>
<keyword evidence="5" id="KW-0853">WD repeat</keyword>
<feature type="repeat" description="WD" evidence="5">
    <location>
        <begin position="93"/>
        <end position="134"/>
    </location>
</feature>
<sequence length="355" mass="38991">MNEAYSHSSNCPVYGDSKGIKISGHGIEKGKNPAGQGMLHEQLKRCARFSTDGGFVATGSADTSIKHFEISKIKQMMLPDSKDGLVRPAIRTFYDHAQPINYLDFHPQNTVLISGAKDNTIKFFDFSKATAKRALRVIQDTHNVRSVSFHPSGDFLIAGTDHPIAHLYDVNTFQCYLSANPPEMGVNGAINQVRYSSTGGMYVTASKDGAIRLWDGVSASCVRSIVGAHGAVEAGGHECMFYEGLKVCPFLWKGFHGEALGDWHRKIGQAISWGYTHAIAVPGMQGPFSMIPKSVLSIDEPSNEIVIWDTLTAEKVAKWSSNHIGAPRWIEHSPTEPAFISCGTDRSVRFWKEIF</sequence>
<dbReference type="EMBL" id="JBBPBM010000826">
    <property type="protein sequence ID" value="KAK8490900.1"/>
    <property type="molecule type" value="Genomic_DNA"/>
</dbReference>
<organism evidence="6 7">
    <name type="scientific">Hibiscus sabdariffa</name>
    <name type="common">roselle</name>
    <dbReference type="NCBI Taxonomy" id="183260"/>
    <lineage>
        <taxon>Eukaryota</taxon>
        <taxon>Viridiplantae</taxon>
        <taxon>Streptophyta</taxon>
        <taxon>Embryophyta</taxon>
        <taxon>Tracheophyta</taxon>
        <taxon>Spermatophyta</taxon>
        <taxon>Magnoliopsida</taxon>
        <taxon>eudicotyledons</taxon>
        <taxon>Gunneridae</taxon>
        <taxon>Pentapetalae</taxon>
        <taxon>rosids</taxon>
        <taxon>malvids</taxon>
        <taxon>Malvales</taxon>
        <taxon>Malvaceae</taxon>
        <taxon>Malvoideae</taxon>
        <taxon>Hibiscus</taxon>
    </lineage>
</organism>